<evidence type="ECO:0000256" key="10">
    <source>
        <dbReference type="ARBA" id="ARBA00022840"/>
    </source>
</evidence>
<dbReference type="SMART" id="SM00387">
    <property type="entry name" value="HATPase_c"/>
    <property type="match status" value="1"/>
</dbReference>
<evidence type="ECO:0000256" key="4">
    <source>
        <dbReference type="ARBA" id="ARBA00022475"/>
    </source>
</evidence>
<dbReference type="InterPro" id="IPR005467">
    <property type="entry name" value="His_kinase_dom"/>
</dbReference>
<keyword evidence="4" id="KW-1003">Cell membrane</keyword>
<evidence type="ECO:0000256" key="7">
    <source>
        <dbReference type="ARBA" id="ARBA00022692"/>
    </source>
</evidence>
<dbReference type="SUPFAM" id="SSF47384">
    <property type="entry name" value="Homodimeric domain of signal transducing histidine kinase"/>
    <property type="match status" value="1"/>
</dbReference>
<dbReference type="PIRSF" id="PIRSF036431">
    <property type="entry name" value="STHK_DctB"/>
    <property type="match status" value="1"/>
</dbReference>
<dbReference type="InterPro" id="IPR036097">
    <property type="entry name" value="HisK_dim/P_sf"/>
</dbReference>
<dbReference type="SUPFAM" id="SSF55874">
    <property type="entry name" value="ATPase domain of HSP90 chaperone/DNA topoisomerase II/histidine kinase"/>
    <property type="match status" value="1"/>
</dbReference>
<dbReference type="GO" id="GO:0005886">
    <property type="term" value="C:plasma membrane"/>
    <property type="evidence" value="ECO:0007669"/>
    <property type="project" value="UniProtKB-SubCell"/>
</dbReference>
<dbReference type="EMBL" id="JACIDX010000003">
    <property type="protein sequence ID" value="MBB3953953.1"/>
    <property type="molecule type" value="Genomic_DNA"/>
</dbReference>
<dbReference type="SUPFAM" id="SSF103190">
    <property type="entry name" value="Sensory domain-like"/>
    <property type="match status" value="1"/>
</dbReference>
<dbReference type="EC" id="2.7.13.3" evidence="3"/>
<reference evidence="15 16" key="1">
    <citation type="submission" date="2020-08" db="EMBL/GenBank/DDBJ databases">
        <title>Genomic Encyclopedia of Type Strains, Phase IV (KMG-IV): sequencing the most valuable type-strain genomes for metagenomic binning, comparative biology and taxonomic classification.</title>
        <authorList>
            <person name="Goeker M."/>
        </authorList>
    </citation>
    <scope>NUCLEOTIDE SEQUENCE [LARGE SCALE GENOMIC DNA]</scope>
    <source>
        <strain evidence="15 16">DSM 27057</strain>
    </source>
</reference>
<keyword evidence="8" id="KW-0547">Nucleotide-binding</keyword>
<keyword evidence="12" id="KW-0902">Two-component regulatory system</keyword>
<dbReference type="RefSeq" id="WP_183623085.1">
    <property type="nucleotide sequence ID" value="NZ_JACIDX010000003.1"/>
</dbReference>
<feature type="domain" description="Histidine kinase" evidence="14">
    <location>
        <begin position="367"/>
        <end position="578"/>
    </location>
</feature>
<protein>
    <recommendedName>
        <fullName evidence="3">histidine kinase</fullName>
        <ecNumber evidence="3">2.7.13.3</ecNumber>
    </recommendedName>
</protein>
<evidence type="ECO:0000256" key="6">
    <source>
        <dbReference type="ARBA" id="ARBA00022679"/>
    </source>
</evidence>
<dbReference type="Pfam" id="PF00512">
    <property type="entry name" value="HisKA"/>
    <property type="match status" value="1"/>
</dbReference>
<keyword evidence="10" id="KW-0067">ATP-binding</keyword>
<keyword evidence="6 15" id="KW-0808">Transferase</keyword>
<dbReference type="InterPro" id="IPR003594">
    <property type="entry name" value="HATPase_dom"/>
</dbReference>
<comment type="caution">
    <text evidence="15">The sequence shown here is derived from an EMBL/GenBank/DDBJ whole genome shotgun (WGS) entry which is preliminary data.</text>
</comment>
<evidence type="ECO:0000256" key="11">
    <source>
        <dbReference type="ARBA" id="ARBA00022989"/>
    </source>
</evidence>
<evidence type="ECO:0000256" key="5">
    <source>
        <dbReference type="ARBA" id="ARBA00022553"/>
    </source>
</evidence>
<evidence type="ECO:0000256" key="1">
    <source>
        <dbReference type="ARBA" id="ARBA00000085"/>
    </source>
</evidence>
<keyword evidence="11 13" id="KW-1133">Transmembrane helix</keyword>
<dbReference type="PANTHER" id="PTHR43065:SF46">
    <property type="entry name" value="C4-DICARBOXYLATE TRANSPORT SENSOR PROTEIN DCTB"/>
    <property type="match status" value="1"/>
</dbReference>
<dbReference type="GO" id="GO:0005524">
    <property type="term" value="F:ATP binding"/>
    <property type="evidence" value="ECO:0007669"/>
    <property type="project" value="UniProtKB-KW"/>
</dbReference>
<dbReference type="Pfam" id="PF02518">
    <property type="entry name" value="HATPase_c"/>
    <property type="match status" value="1"/>
</dbReference>
<comment type="subcellular location">
    <subcellularLocation>
        <location evidence="2">Cell membrane</location>
        <topology evidence="2">Multi-pass membrane protein</topology>
    </subcellularLocation>
</comment>
<evidence type="ECO:0000256" key="13">
    <source>
        <dbReference type="SAM" id="Phobius"/>
    </source>
</evidence>
<dbReference type="InterPro" id="IPR004358">
    <property type="entry name" value="Sig_transdc_His_kin-like_C"/>
</dbReference>
<accession>A0A7W6G569</accession>
<evidence type="ECO:0000256" key="9">
    <source>
        <dbReference type="ARBA" id="ARBA00022777"/>
    </source>
</evidence>
<sequence length="578" mass="64208">MSLAIFWVIGVWWTNGLARAEASADANRGVSANGSLLKSEMQKFRLIPILVTEHPDVFEVINRPDPKHIQKLNHTLQLIAERTHASDIYVMNQNGDTFAASNWQQPDTFVGHNYRFRSYFIDALRTGSGSYFALGTVSHRPGLYLARRIERAGKAIGVLALKIEFFEVERNWAFLPGYTLAFDQQGMALIASQPALRLHSLTPLSAEERKQNETAARFPGLGIDPLPVERLANGDFEWTIGNRHVRQVVARLPLREEGLTLCYFLPLNPFIAEQRSRLVIATIALGLVELILFGLWARVRIRRGIQRRYLIDLERQVQLRTRELEASNASIRAESAAREEALRSFREAREALARANRLTILGAVAAEVAHEINQPVAAIRSYAENGLALQDRGRHGVARDNMAKIISLTERIGKISDQLRSFSIKRQSEIDRYSIWDILQGALLIIGESLRHSSTRLDYDESELAQVHIKAVRVQMEQVLINLLQNSLEALGDRAEGVISISAHCDAGKAIITLADNGPGIEEQALPSIFAPFITTKPTGMGLGLGISRDIISSFGGTIQYRATPGGGATFDITLEAV</sequence>
<comment type="catalytic activity">
    <reaction evidence="1">
        <text>ATP + protein L-histidine = ADP + protein N-phospho-L-histidine.</text>
        <dbReference type="EC" id="2.7.13.3"/>
    </reaction>
</comment>
<dbReference type="Gene3D" id="3.30.450.20">
    <property type="entry name" value="PAS domain"/>
    <property type="match status" value="2"/>
</dbReference>
<dbReference type="InterPro" id="IPR029151">
    <property type="entry name" value="Sensor-like_sf"/>
</dbReference>
<dbReference type="InterPro" id="IPR017055">
    <property type="entry name" value="Sig_transdc_His_kinase_DctB"/>
</dbReference>
<name>A0A7W6G569_9SPHN</name>
<organism evidence="15 16">
    <name type="scientific">Novosphingobium sediminicola</name>
    <dbReference type="NCBI Taxonomy" id="563162"/>
    <lineage>
        <taxon>Bacteria</taxon>
        <taxon>Pseudomonadati</taxon>
        <taxon>Pseudomonadota</taxon>
        <taxon>Alphaproteobacteria</taxon>
        <taxon>Sphingomonadales</taxon>
        <taxon>Sphingomonadaceae</taxon>
        <taxon>Novosphingobium</taxon>
    </lineage>
</organism>
<dbReference type="PROSITE" id="PS50109">
    <property type="entry name" value="HIS_KIN"/>
    <property type="match status" value="1"/>
</dbReference>
<evidence type="ECO:0000256" key="8">
    <source>
        <dbReference type="ARBA" id="ARBA00022741"/>
    </source>
</evidence>
<evidence type="ECO:0000256" key="12">
    <source>
        <dbReference type="ARBA" id="ARBA00023012"/>
    </source>
</evidence>
<keyword evidence="7 13" id="KW-0812">Transmembrane</keyword>
<dbReference type="Gene3D" id="6.10.250.3020">
    <property type="match status" value="1"/>
</dbReference>
<dbReference type="Gene3D" id="3.30.565.10">
    <property type="entry name" value="Histidine kinase-like ATPase, C-terminal domain"/>
    <property type="match status" value="1"/>
</dbReference>
<evidence type="ECO:0000259" key="14">
    <source>
        <dbReference type="PROSITE" id="PS50109"/>
    </source>
</evidence>
<dbReference type="PANTHER" id="PTHR43065">
    <property type="entry name" value="SENSOR HISTIDINE KINASE"/>
    <property type="match status" value="1"/>
</dbReference>
<dbReference type="SMART" id="SM00388">
    <property type="entry name" value="HisKA"/>
    <property type="match status" value="1"/>
</dbReference>
<dbReference type="CDD" id="cd00082">
    <property type="entry name" value="HisKA"/>
    <property type="match status" value="1"/>
</dbReference>
<dbReference type="InterPro" id="IPR003661">
    <property type="entry name" value="HisK_dim/P_dom"/>
</dbReference>
<dbReference type="Gene3D" id="1.10.287.130">
    <property type="match status" value="1"/>
</dbReference>
<proteinExistence type="predicted"/>
<evidence type="ECO:0000313" key="15">
    <source>
        <dbReference type="EMBL" id="MBB3953953.1"/>
    </source>
</evidence>
<keyword evidence="9 15" id="KW-0418">Kinase</keyword>
<feature type="transmembrane region" description="Helical" evidence="13">
    <location>
        <begin position="278"/>
        <end position="299"/>
    </location>
</feature>
<gene>
    <name evidence="15" type="ORF">GGR38_000880</name>
</gene>
<evidence type="ECO:0000313" key="16">
    <source>
        <dbReference type="Proteomes" id="UP000548867"/>
    </source>
</evidence>
<dbReference type="Proteomes" id="UP000548867">
    <property type="component" value="Unassembled WGS sequence"/>
</dbReference>
<dbReference type="AlphaFoldDB" id="A0A7W6G569"/>
<evidence type="ECO:0000256" key="2">
    <source>
        <dbReference type="ARBA" id="ARBA00004651"/>
    </source>
</evidence>
<evidence type="ECO:0000256" key="3">
    <source>
        <dbReference type="ARBA" id="ARBA00012438"/>
    </source>
</evidence>
<dbReference type="InterPro" id="IPR036890">
    <property type="entry name" value="HATPase_C_sf"/>
</dbReference>
<keyword evidence="5" id="KW-0597">Phosphoprotein</keyword>
<keyword evidence="16" id="KW-1185">Reference proteome</keyword>
<dbReference type="PRINTS" id="PR00344">
    <property type="entry name" value="BCTRLSENSOR"/>
</dbReference>
<keyword evidence="13" id="KW-0472">Membrane</keyword>
<dbReference type="GO" id="GO:0000155">
    <property type="term" value="F:phosphorelay sensor kinase activity"/>
    <property type="evidence" value="ECO:0007669"/>
    <property type="project" value="InterPro"/>
</dbReference>